<keyword evidence="2" id="KW-1185">Reference proteome</keyword>
<dbReference type="RefSeq" id="WP_179634264.1">
    <property type="nucleotide sequence ID" value="NZ_JACCFH010000001.1"/>
</dbReference>
<organism evidence="1 2">
    <name type="scientific">Sphaerotilus montanus</name>
    <dbReference type="NCBI Taxonomy" id="522889"/>
    <lineage>
        <taxon>Bacteria</taxon>
        <taxon>Pseudomonadati</taxon>
        <taxon>Pseudomonadota</taxon>
        <taxon>Betaproteobacteria</taxon>
        <taxon>Burkholderiales</taxon>
        <taxon>Sphaerotilaceae</taxon>
        <taxon>Sphaerotilus</taxon>
    </lineage>
</organism>
<evidence type="ECO:0000313" key="2">
    <source>
        <dbReference type="Proteomes" id="UP000518288"/>
    </source>
</evidence>
<sequence>MAFDTTVIQSNVAAKYSILSLINQQNYESVKQSGSATILGYFEGGFDEFKQKRSQLESLLFASGSFSLDQGFYRHALSSVGAQAYAECIARQGNKPIAAWIANKSADGIIAVTVKSGVTGNATVVYTVDGSAKPMNQPAPLSAGSSQTLLFARDPSKAFLIAVNAINQATQATDSAVIELPRMRNFEVASEEKIISTSLMCAAGCQGNTAGCRIMEPGKIVAPTGYAIDRNTLREVGRRTRFGPGSKNIYINWVDAFGSDGGIQSIDGQIQSCEGNSPHTQGATELTFEARAIRKFVREVVK</sequence>
<proteinExistence type="predicted"/>
<evidence type="ECO:0000313" key="1">
    <source>
        <dbReference type="EMBL" id="NYG33501.1"/>
    </source>
</evidence>
<gene>
    <name evidence="1" type="ORF">BDD16_002487</name>
</gene>
<reference evidence="1 2" key="1">
    <citation type="submission" date="2020-07" db="EMBL/GenBank/DDBJ databases">
        <title>Genomic Encyclopedia of Archaeal and Bacterial Type Strains, Phase II (KMG-II): from individual species to whole genera.</title>
        <authorList>
            <person name="Goeker M."/>
        </authorList>
    </citation>
    <scope>NUCLEOTIDE SEQUENCE [LARGE SCALE GENOMIC DNA]</scope>
    <source>
        <strain evidence="1 2">DSM 21226</strain>
    </source>
</reference>
<protein>
    <submittedName>
        <fullName evidence="1">Uncharacterized protein</fullName>
    </submittedName>
</protein>
<dbReference type="AlphaFoldDB" id="A0A7Y9QXY9"/>
<dbReference type="Proteomes" id="UP000518288">
    <property type="component" value="Unassembled WGS sequence"/>
</dbReference>
<accession>A0A7Y9QXY9</accession>
<dbReference type="EMBL" id="JACCFH010000001">
    <property type="protein sequence ID" value="NYG33501.1"/>
    <property type="molecule type" value="Genomic_DNA"/>
</dbReference>
<comment type="caution">
    <text evidence="1">The sequence shown here is derived from an EMBL/GenBank/DDBJ whole genome shotgun (WGS) entry which is preliminary data.</text>
</comment>
<name>A0A7Y9QXY9_9BURK</name>